<dbReference type="Pfam" id="PF14610">
    <property type="entry name" value="Psg1"/>
    <property type="match status" value="1"/>
</dbReference>
<feature type="compositionally biased region" description="Basic and acidic residues" evidence="1">
    <location>
        <begin position="408"/>
        <end position="424"/>
    </location>
</feature>
<evidence type="ECO:0000256" key="1">
    <source>
        <dbReference type="SAM" id="MobiDB-lite"/>
    </source>
</evidence>
<evidence type="ECO:0000313" key="4">
    <source>
        <dbReference type="EMBL" id="CEP21243.1"/>
    </source>
</evidence>
<dbReference type="EMBL" id="CDQK01000002">
    <property type="protein sequence ID" value="CEP21243.1"/>
    <property type="molecule type" value="Genomic_DNA"/>
</dbReference>
<keyword evidence="2" id="KW-1133">Transmembrane helix</keyword>
<feature type="chain" id="PRO_5005217190" evidence="3">
    <location>
        <begin position="20"/>
        <end position="424"/>
    </location>
</feature>
<protein>
    <submittedName>
        <fullName evidence="4">Uncharacterized protein</fullName>
    </submittedName>
</protein>
<gene>
    <name evidence="4" type="ORF">BN1211_1294</name>
</gene>
<evidence type="ECO:0000256" key="3">
    <source>
        <dbReference type="SAM" id="SignalP"/>
    </source>
</evidence>
<sequence>MLLSRLLLSRLLLLGVAHGVVNGAANTETITPTVGVEAVTASGAASSTDEALTAVPLMKRYQKVRLPKTTTTSSSVEQPQPWVRTIYDDVVEIVTPTIIGGVTFFAKPPADTGLPQPWISLNKNGSPKTITPQLKNGRTKNASPTYSTYFQTATTITYGYDDLKAHNMDPGAIHTEVEWIPEDGTYVDLNPLVRCTPEFYRKQGIARDRSSEPFCTPHEKTELAMGKTYFITWYTNFFQPHEEYVRLHFTYVKESLMEKGMKKRDVEGAFFSTPWIENLHGFYAFEIQEEWLLNDWIQPIAVSLQPKSVPDDEFDLLKDATMFKIARGTKVSKNTKEMRARQDQGISDDTWYYVMLSVPSVICVSALGMYFFVWLTRGDRDISAIRRQVYKQQHKILGKFKPSSKNKKYSELPQFDRRGGPKLS</sequence>
<dbReference type="AlphaFoldDB" id="A0A0H5C0J1"/>
<feature type="region of interest" description="Disordered" evidence="1">
    <location>
        <begin position="122"/>
        <end position="142"/>
    </location>
</feature>
<organism evidence="4 5">
    <name type="scientific">Cyberlindnera jadinii (strain ATCC 18201 / CBS 1600 / BCRC 20928 / JCM 3617 / NBRC 0987 / NRRL Y-1542)</name>
    <name type="common">Torula yeast</name>
    <name type="synonym">Candida utilis</name>
    <dbReference type="NCBI Taxonomy" id="983966"/>
    <lineage>
        <taxon>Eukaryota</taxon>
        <taxon>Fungi</taxon>
        <taxon>Dikarya</taxon>
        <taxon>Ascomycota</taxon>
        <taxon>Saccharomycotina</taxon>
        <taxon>Saccharomycetes</taxon>
        <taxon>Phaffomycetales</taxon>
        <taxon>Phaffomycetaceae</taxon>
        <taxon>Cyberlindnera</taxon>
    </lineage>
</organism>
<dbReference type="Proteomes" id="UP000038830">
    <property type="component" value="Unassembled WGS sequence"/>
</dbReference>
<keyword evidence="3" id="KW-0732">Signal</keyword>
<reference evidence="5" key="1">
    <citation type="journal article" date="2015" name="J. Biotechnol.">
        <title>The structure of the Cyberlindnera jadinii genome and its relation to Candida utilis analyzed by the occurrence of single nucleotide polymorphisms.</title>
        <authorList>
            <person name="Rupp O."/>
            <person name="Brinkrolf K."/>
            <person name="Buerth C."/>
            <person name="Kunigo M."/>
            <person name="Schneider J."/>
            <person name="Jaenicke S."/>
            <person name="Goesmann A."/>
            <person name="Puehler A."/>
            <person name="Jaeger K.-E."/>
            <person name="Ernst J.F."/>
        </authorList>
    </citation>
    <scope>NUCLEOTIDE SEQUENCE [LARGE SCALE GENOMIC DNA]</scope>
    <source>
        <strain evidence="5">ATCC 18201 / CBS 1600 / BCRC 20928 / JCM 3617 / NBRC 0987 / NRRL Y-1542</strain>
    </source>
</reference>
<keyword evidence="2" id="KW-0812">Transmembrane</keyword>
<dbReference type="InterPro" id="IPR028000">
    <property type="entry name" value="Pma1"/>
</dbReference>
<accession>A0A0H5C0J1</accession>
<evidence type="ECO:0000313" key="5">
    <source>
        <dbReference type="Proteomes" id="UP000038830"/>
    </source>
</evidence>
<feature type="signal peptide" evidence="3">
    <location>
        <begin position="1"/>
        <end position="19"/>
    </location>
</feature>
<name>A0A0H5C0J1_CYBJN</name>
<feature type="region of interest" description="Disordered" evidence="1">
    <location>
        <begin position="399"/>
        <end position="424"/>
    </location>
</feature>
<feature type="transmembrane region" description="Helical" evidence="2">
    <location>
        <begin position="351"/>
        <end position="376"/>
    </location>
</feature>
<proteinExistence type="predicted"/>
<keyword evidence="2" id="KW-0472">Membrane</keyword>
<evidence type="ECO:0000256" key="2">
    <source>
        <dbReference type="SAM" id="Phobius"/>
    </source>
</evidence>